<feature type="region of interest" description="Disordered" evidence="1">
    <location>
        <begin position="448"/>
        <end position="499"/>
    </location>
</feature>
<feature type="compositionally biased region" description="Low complexity" evidence="1">
    <location>
        <begin position="476"/>
        <end position="486"/>
    </location>
</feature>
<keyword evidence="2" id="KW-0732">Signal</keyword>
<dbReference type="Gene3D" id="3.10.10.10">
    <property type="entry name" value="HIV Type 1 Reverse Transcriptase, subunit A, domain 1"/>
    <property type="match status" value="1"/>
</dbReference>
<reference evidence="3 4" key="1">
    <citation type="journal article" date="2015" name="Genome Biol. Evol.">
        <title>Comparative Genomics of a Bacterivorous Green Alga Reveals Evolutionary Causalities and Consequences of Phago-Mixotrophic Mode of Nutrition.</title>
        <authorList>
            <person name="Burns J.A."/>
            <person name="Paasch A."/>
            <person name="Narechania A."/>
            <person name="Kim E."/>
        </authorList>
    </citation>
    <scope>NUCLEOTIDE SEQUENCE [LARGE SCALE GENOMIC DNA]</scope>
    <source>
        <strain evidence="3 4">PLY_AMNH</strain>
    </source>
</reference>
<dbReference type="AlphaFoldDB" id="A0AAE0EQA5"/>
<feature type="region of interest" description="Disordered" evidence="1">
    <location>
        <begin position="127"/>
        <end position="165"/>
    </location>
</feature>
<proteinExistence type="predicted"/>
<evidence type="ECO:0000256" key="1">
    <source>
        <dbReference type="SAM" id="MobiDB-lite"/>
    </source>
</evidence>
<feature type="signal peptide" evidence="2">
    <location>
        <begin position="1"/>
        <end position="31"/>
    </location>
</feature>
<dbReference type="EMBL" id="LGRX02035158">
    <property type="protein sequence ID" value="KAK3236107.1"/>
    <property type="molecule type" value="Genomic_DNA"/>
</dbReference>
<evidence type="ECO:0000313" key="3">
    <source>
        <dbReference type="EMBL" id="KAK3236107.1"/>
    </source>
</evidence>
<feature type="chain" id="PRO_5042031133" evidence="2">
    <location>
        <begin position="32"/>
        <end position="860"/>
    </location>
</feature>
<dbReference type="InterPro" id="IPR043502">
    <property type="entry name" value="DNA/RNA_pol_sf"/>
</dbReference>
<protein>
    <submittedName>
        <fullName evidence="3">Uncharacterized protein</fullName>
    </submittedName>
</protein>
<gene>
    <name evidence="3" type="ORF">CYMTET_53713</name>
</gene>
<feature type="compositionally biased region" description="Low complexity" evidence="1">
    <location>
        <begin position="136"/>
        <end position="153"/>
    </location>
</feature>
<dbReference type="SUPFAM" id="SSF56672">
    <property type="entry name" value="DNA/RNA polymerases"/>
    <property type="match status" value="1"/>
</dbReference>
<comment type="caution">
    <text evidence="3">The sequence shown here is derived from an EMBL/GenBank/DDBJ whole genome shotgun (WGS) entry which is preliminary data.</text>
</comment>
<accession>A0AAE0EQA5</accession>
<evidence type="ECO:0000313" key="4">
    <source>
        <dbReference type="Proteomes" id="UP001190700"/>
    </source>
</evidence>
<feature type="compositionally biased region" description="Basic and acidic residues" evidence="1">
    <location>
        <begin position="448"/>
        <end position="459"/>
    </location>
</feature>
<organism evidence="3 4">
    <name type="scientific">Cymbomonas tetramitiformis</name>
    <dbReference type="NCBI Taxonomy" id="36881"/>
    <lineage>
        <taxon>Eukaryota</taxon>
        <taxon>Viridiplantae</taxon>
        <taxon>Chlorophyta</taxon>
        <taxon>Pyramimonadophyceae</taxon>
        <taxon>Pyramimonadales</taxon>
        <taxon>Pyramimonadaceae</taxon>
        <taxon>Cymbomonas</taxon>
    </lineage>
</organism>
<evidence type="ECO:0000256" key="2">
    <source>
        <dbReference type="SAM" id="SignalP"/>
    </source>
</evidence>
<keyword evidence="4" id="KW-1185">Reference proteome</keyword>
<dbReference type="Proteomes" id="UP001190700">
    <property type="component" value="Unassembled WGS sequence"/>
</dbReference>
<name>A0AAE0EQA5_9CHLO</name>
<sequence>MGHVTFGASAAWPASLPTVAVLARLGAPCSAALVAPVRWAKHGHDWLPLELVSLDSNTRYYPVEDGLGGPGRVFADNAAAQEYLRLGEYRRMLKWVNTEQEGYAAIRADAARRPPPPHDTMITKRVLTQPPEPAVGAGPSRAAAESSRATAGPSRARSLSPGSSWTLESRRWPFSCQAAARIACFVQRGLMGELDQGPAWCTSTFPKRRAFHTFESGSDAAATPVPNEGTSIPIGALKDRSNLTVFMVKFGLDLCRGRKVMYELGVCFSERGLRLRTHPGVSNKVARKHDKTISCGRQGWRLPLGGQTASSSLLEAVTSAYADLMNHGSGSRREGQHARNVVGSLCAYVERGSAHVLRCMEHPHAKPVYYIFQNQDRCLRWQAQFTNEYLMRDDRKFTQLLWGTKSVAAPWVLAALESLEAHLFSGAAPSALQARVAERPEHVDEMWTRNVDEVRDHPARQRRQPSGSVAERRPDASSAARASAPSTGRHGTSSHVVSAPRASRLPAGLTLRQCSGLVVAGTRLDKPRFAARWAQLRRNLQLHRVAQTAYLVIVLALVVSTAAGGSSRLVHGGWRVMACFFASNSPVAAVRFNRILRFFLLLCGIVWVAGKLTESMPAHGVMSPTRSAWGASPCTSWEAQQSSRQWEPGWEANVAEQDEVLPYTVLDELQPLGDTTVTKDEAAWLDTELNATFGGHPDFKEEHWEEMRAVLRRCKSTFANSPHDLTGYKGKAEHNTFSIPFVDESKAAYQRPRKYSPGEQEIIDIHCKELLEYGFIEPAAKHCRHASNVVVAGKKDHETGLWTQSVLLQAAATDGGCWKSGLAYKSLAFDLRISEFQKFCSSTILCCVKTAWIIADTSEC</sequence>